<evidence type="ECO:0000256" key="1">
    <source>
        <dbReference type="SAM" id="SignalP"/>
    </source>
</evidence>
<accession>A0A0D2MYI1</accession>
<sequence length="291" mass="31475">MACGRFALALTLSIMLALASSGASAASDASDGSIESASVAEVAGDAYAEAEPRGVTVVLPREVALAAAKLAANTAAGLPPSNEAWLAFAASISASLPPELTKGPPENGTVAQMWAWWDAKGRKAPARATPAFKCLAEAFEGAPRDKKVYSQYGEDGIIETIFSCIKEKNKDYVEFGTEDASECTTRYLRTQGWTGLLMDGSHENADINLHTEYMRSENIVDLFKKYNVSHPVFDHLTADIDLNTFWVLRAILDAGYRPRSVAIEYNRNFHPNQAYTTLDMPQEVWAAVSAT</sequence>
<dbReference type="AlphaFoldDB" id="A0A0D2MYI1"/>
<evidence type="ECO:0000313" key="2">
    <source>
        <dbReference type="EMBL" id="KIZ07535.1"/>
    </source>
</evidence>
<evidence type="ECO:0000313" key="3">
    <source>
        <dbReference type="Proteomes" id="UP000054498"/>
    </source>
</evidence>
<keyword evidence="1" id="KW-0732">Signal</keyword>
<proteinExistence type="predicted"/>
<name>A0A0D2MYI1_9CHLO</name>
<dbReference type="STRING" id="145388.A0A0D2MYI1"/>
<dbReference type="KEGG" id="mng:MNEG_0424"/>
<dbReference type="OrthoDB" id="443549at2759"/>
<dbReference type="EMBL" id="KK100252">
    <property type="protein sequence ID" value="KIZ07535.1"/>
    <property type="molecule type" value="Genomic_DNA"/>
</dbReference>
<protein>
    <submittedName>
        <fullName evidence="2">Uncharacterized protein</fullName>
    </submittedName>
</protein>
<dbReference type="RefSeq" id="XP_013906554.1">
    <property type="nucleotide sequence ID" value="XM_014051100.1"/>
</dbReference>
<gene>
    <name evidence="2" type="ORF">MNEG_0424</name>
</gene>
<feature type="signal peptide" evidence="1">
    <location>
        <begin position="1"/>
        <end position="25"/>
    </location>
</feature>
<dbReference type="GeneID" id="25726542"/>
<keyword evidence="3" id="KW-1185">Reference proteome</keyword>
<feature type="chain" id="PRO_5002247666" evidence="1">
    <location>
        <begin position="26"/>
        <end position="291"/>
    </location>
</feature>
<organism evidence="2 3">
    <name type="scientific">Monoraphidium neglectum</name>
    <dbReference type="NCBI Taxonomy" id="145388"/>
    <lineage>
        <taxon>Eukaryota</taxon>
        <taxon>Viridiplantae</taxon>
        <taxon>Chlorophyta</taxon>
        <taxon>core chlorophytes</taxon>
        <taxon>Chlorophyceae</taxon>
        <taxon>CS clade</taxon>
        <taxon>Sphaeropleales</taxon>
        <taxon>Selenastraceae</taxon>
        <taxon>Monoraphidium</taxon>
    </lineage>
</organism>
<reference evidence="2 3" key="1">
    <citation type="journal article" date="2013" name="BMC Genomics">
        <title>Reconstruction of the lipid metabolism for the microalga Monoraphidium neglectum from its genome sequence reveals characteristics suitable for biofuel production.</title>
        <authorList>
            <person name="Bogen C."/>
            <person name="Al-Dilaimi A."/>
            <person name="Albersmeier A."/>
            <person name="Wichmann J."/>
            <person name="Grundmann M."/>
            <person name="Rupp O."/>
            <person name="Lauersen K.J."/>
            <person name="Blifernez-Klassen O."/>
            <person name="Kalinowski J."/>
            <person name="Goesmann A."/>
            <person name="Mussgnug J.H."/>
            <person name="Kruse O."/>
        </authorList>
    </citation>
    <scope>NUCLEOTIDE SEQUENCE [LARGE SCALE GENOMIC DNA]</scope>
    <source>
        <strain evidence="2 3">SAG 48.87</strain>
    </source>
</reference>
<dbReference type="Proteomes" id="UP000054498">
    <property type="component" value="Unassembled WGS sequence"/>
</dbReference>